<evidence type="ECO:0000313" key="3">
    <source>
        <dbReference type="EMBL" id="SNX75487.1"/>
    </source>
</evidence>
<gene>
    <name evidence="3" type="ORF">SAMN05877753_112132</name>
</gene>
<protein>
    <submittedName>
        <fullName evidence="3">F5/8 type C domain-containing protein</fullName>
    </submittedName>
</protein>
<organism evidence="3 4">
    <name type="scientific">Bacillus oleivorans</name>
    <dbReference type="NCBI Taxonomy" id="1448271"/>
    <lineage>
        <taxon>Bacteria</taxon>
        <taxon>Bacillati</taxon>
        <taxon>Bacillota</taxon>
        <taxon>Bacilli</taxon>
        <taxon>Bacillales</taxon>
        <taxon>Bacillaceae</taxon>
        <taxon>Bacillus</taxon>
    </lineage>
</organism>
<keyword evidence="1" id="KW-0472">Membrane</keyword>
<dbReference type="Gene3D" id="2.60.120.260">
    <property type="entry name" value="Galactose-binding domain-like"/>
    <property type="match status" value="1"/>
</dbReference>
<dbReference type="Proteomes" id="UP000219546">
    <property type="component" value="Unassembled WGS sequence"/>
</dbReference>
<evidence type="ECO:0000256" key="1">
    <source>
        <dbReference type="SAM" id="Phobius"/>
    </source>
</evidence>
<evidence type="ECO:0000313" key="4">
    <source>
        <dbReference type="Proteomes" id="UP000219546"/>
    </source>
</evidence>
<dbReference type="Pfam" id="PF13552">
    <property type="entry name" value="DUF4127"/>
    <property type="match status" value="1"/>
</dbReference>
<accession>A0A285D6P4</accession>
<dbReference type="AlphaFoldDB" id="A0A285D6P4"/>
<feature type="domain" description="F5/8 type C" evidence="2">
    <location>
        <begin position="670"/>
        <end position="804"/>
    </location>
</feature>
<name>A0A285D6P4_9BACI</name>
<dbReference type="InterPro" id="IPR000421">
    <property type="entry name" value="FA58C"/>
</dbReference>
<dbReference type="InterPro" id="IPR008979">
    <property type="entry name" value="Galactose-bd-like_sf"/>
</dbReference>
<dbReference type="OrthoDB" id="9789552at2"/>
<sequence>MRFKKYIVFHRFFILLVITSLVILILPHKNFFASESEQSLGEISLVPLDDRPFNVYTPKMISKIGGFQVNTPDKELLGKYFTPGNSTLIGEWWMKDSDKTSSSVVAIPMLAYGGLINSRYGNVSLETARDNLQIIKDYKEQYPDKKLYAYDTLTRLTISPTRDYPGNYAGEIREWSILKDEIENLGMNDDERVQRYNELTALIPEELIEDYLKTRKRNFEINNLMIEWVKEGYIDFLIIGQDDAEPYGLHRPEHEALKERISELNLEDKIVIMPGADVVGSLLVTKLMLEELNVNPKVFVEYSRIHGDDWIAPYQNIPYSSLIQNYVNILGGKIVSKIEEADIVLMANTAGVEQIDSFAEKIYEYIGRGYHVTIGDDAIAGVSDQELISLLKERIKFSSLYGYSGWNIGVSITQSFARFGLMESVKQGQLNILERSAKSHLELLLESLAHEEAYRNHIRDDTRKLAETLGDDPQNILNNFDMVNNYAVTQTAPLANKWYENHFYDENIKLGGNSNIIGTVTSLSKWEMYLPWNRYQELAVFPELDLTLSPSHKHSLVRNTPLPYHSVASIGDEIQEVKVLVTNEHNQPIKGTISLGLPEGWSTHTSDLNSFLLEPNEGIEMSFIVNIPNDVTPNQTYELMSNLSYYLIRGNGYSPNITEKHSSKAFYITPQHINYALQSEGGIATASSSFNAYTPELAIDGNSTNIRSRWISEKEDVNWLQVSFPKERLINNVKFIGYNGYPINDYKIQVLQNDRWIEVASVTGNSEVIVEHTFNSIEAEAVRLWITKTRDKQARIYELEVYKK</sequence>
<reference evidence="3 4" key="1">
    <citation type="submission" date="2017-08" db="EMBL/GenBank/DDBJ databases">
        <authorList>
            <person name="de Groot N.N."/>
        </authorList>
    </citation>
    <scope>NUCLEOTIDE SEQUENCE [LARGE SCALE GENOMIC DNA]</scope>
    <source>
        <strain evidence="3 4">JC228</strain>
    </source>
</reference>
<dbReference type="RefSeq" id="WP_097160544.1">
    <property type="nucleotide sequence ID" value="NZ_JBEPMQ010000015.1"/>
</dbReference>
<evidence type="ECO:0000259" key="2">
    <source>
        <dbReference type="PROSITE" id="PS50022"/>
    </source>
</evidence>
<keyword evidence="1" id="KW-0812">Transmembrane</keyword>
<proteinExistence type="predicted"/>
<dbReference type="PROSITE" id="PS50022">
    <property type="entry name" value="FA58C_3"/>
    <property type="match status" value="1"/>
</dbReference>
<feature type="transmembrane region" description="Helical" evidence="1">
    <location>
        <begin position="7"/>
        <end position="26"/>
    </location>
</feature>
<dbReference type="Pfam" id="PF00754">
    <property type="entry name" value="F5_F8_type_C"/>
    <property type="match status" value="1"/>
</dbReference>
<keyword evidence="4" id="KW-1185">Reference proteome</keyword>
<dbReference type="EMBL" id="OAOP01000012">
    <property type="protein sequence ID" value="SNX75487.1"/>
    <property type="molecule type" value="Genomic_DNA"/>
</dbReference>
<dbReference type="SUPFAM" id="SSF49785">
    <property type="entry name" value="Galactose-binding domain-like"/>
    <property type="match status" value="1"/>
</dbReference>
<keyword evidence="1" id="KW-1133">Transmembrane helix</keyword>
<dbReference type="InterPro" id="IPR025394">
    <property type="entry name" value="DUF4127"/>
</dbReference>